<dbReference type="EMBL" id="CP014796">
    <property type="protein sequence ID" value="APX21504.1"/>
    <property type="molecule type" value="Genomic_DNA"/>
</dbReference>
<gene>
    <name evidence="1" type="ORF">Ga0080559_TMP708</name>
</gene>
<sequence length="138" mass="14548">MNRAGARLLPGVALVLGLAGPAFPLAEAALIEVPSGMPVRFHDAIAGEQGVASVYRFRFVAPEIGGAAPRPYEEVAPDMDALCQGFALSQLDGGDPPADRIVISLMAEVVAFGDPSPGTPQYFEAYSLRDGRCIWEAF</sequence>
<accession>A0A1U7D027</accession>
<reference evidence="1 2" key="1">
    <citation type="submission" date="2016-03" db="EMBL/GenBank/DDBJ databases">
        <title>Deep-sea bacteria in the southern Pacific.</title>
        <authorList>
            <person name="Tang K."/>
        </authorList>
    </citation>
    <scope>NUCLEOTIDE SEQUENCE [LARGE SCALE GENOMIC DNA]</scope>
    <source>
        <strain evidence="1 2">JLT2016</strain>
    </source>
</reference>
<organism evidence="1 2">
    <name type="scientific">Salipiger profundus</name>
    <dbReference type="NCBI Taxonomy" id="1229727"/>
    <lineage>
        <taxon>Bacteria</taxon>
        <taxon>Pseudomonadati</taxon>
        <taxon>Pseudomonadota</taxon>
        <taxon>Alphaproteobacteria</taxon>
        <taxon>Rhodobacterales</taxon>
        <taxon>Roseobacteraceae</taxon>
        <taxon>Salipiger</taxon>
    </lineage>
</organism>
<protein>
    <submittedName>
        <fullName evidence="1">Acetolactate synthase</fullName>
    </submittedName>
</protein>
<dbReference type="InterPro" id="IPR045467">
    <property type="entry name" value="DUF6497"/>
</dbReference>
<keyword evidence="2" id="KW-1185">Reference proteome</keyword>
<evidence type="ECO:0000313" key="2">
    <source>
        <dbReference type="Proteomes" id="UP000186559"/>
    </source>
</evidence>
<dbReference type="RefSeq" id="WP_083697916.1">
    <property type="nucleotide sequence ID" value="NZ_BMEW01000002.1"/>
</dbReference>
<dbReference type="AlphaFoldDB" id="A0A1U7D027"/>
<dbReference type="STRING" id="1229727.Ga0080559_TMP708"/>
<dbReference type="Proteomes" id="UP000186559">
    <property type="component" value="Chromosome"/>
</dbReference>
<name>A0A1U7D027_9RHOB</name>
<evidence type="ECO:0000313" key="1">
    <source>
        <dbReference type="EMBL" id="APX21504.1"/>
    </source>
</evidence>
<dbReference type="Pfam" id="PF20107">
    <property type="entry name" value="DUF6497"/>
    <property type="match status" value="1"/>
</dbReference>
<dbReference type="KEGG" id="tpro:Ga0080559_TMP708"/>
<proteinExistence type="predicted"/>